<evidence type="ECO:0000313" key="2">
    <source>
        <dbReference type="EMBL" id="KAF2229084.1"/>
    </source>
</evidence>
<organism evidence="2 3">
    <name type="scientific">Viridothelium virens</name>
    <name type="common">Speckled blister lichen</name>
    <name type="synonym">Trypethelium virens</name>
    <dbReference type="NCBI Taxonomy" id="1048519"/>
    <lineage>
        <taxon>Eukaryota</taxon>
        <taxon>Fungi</taxon>
        <taxon>Dikarya</taxon>
        <taxon>Ascomycota</taxon>
        <taxon>Pezizomycotina</taxon>
        <taxon>Dothideomycetes</taxon>
        <taxon>Dothideomycetes incertae sedis</taxon>
        <taxon>Trypetheliales</taxon>
        <taxon>Trypetheliaceae</taxon>
        <taxon>Viridothelium</taxon>
    </lineage>
</organism>
<keyword evidence="3" id="KW-1185">Reference proteome</keyword>
<name>A0A6A6GTH8_VIRVR</name>
<dbReference type="AlphaFoldDB" id="A0A6A6GTH8"/>
<dbReference type="OrthoDB" id="5391053at2759"/>
<protein>
    <submittedName>
        <fullName evidence="2">Uncharacterized protein</fullName>
    </submittedName>
</protein>
<reference evidence="2" key="1">
    <citation type="journal article" date="2020" name="Stud. Mycol.">
        <title>101 Dothideomycetes genomes: a test case for predicting lifestyles and emergence of pathogens.</title>
        <authorList>
            <person name="Haridas S."/>
            <person name="Albert R."/>
            <person name="Binder M."/>
            <person name="Bloem J."/>
            <person name="Labutti K."/>
            <person name="Salamov A."/>
            <person name="Andreopoulos B."/>
            <person name="Baker S."/>
            <person name="Barry K."/>
            <person name="Bills G."/>
            <person name="Bluhm B."/>
            <person name="Cannon C."/>
            <person name="Castanera R."/>
            <person name="Culley D."/>
            <person name="Daum C."/>
            <person name="Ezra D."/>
            <person name="Gonzalez J."/>
            <person name="Henrissat B."/>
            <person name="Kuo A."/>
            <person name="Liang C."/>
            <person name="Lipzen A."/>
            <person name="Lutzoni F."/>
            <person name="Magnuson J."/>
            <person name="Mondo S."/>
            <person name="Nolan M."/>
            <person name="Ohm R."/>
            <person name="Pangilinan J."/>
            <person name="Park H.-J."/>
            <person name="Ramirez L."/>
            <person name="Alfaro M."/>
            <person name="Sun H."/>
            <person name="Tritt A."/>
            <person name="Yoshinaga Y."/>
            <person name="Zwiers L.-H."/>
            <person name="Turgeon B."/>
            <person name="Goodwin S."/>
            <person name="Spatafora J."/>
            <person name="Crous P."/>
            <person name="Grigoriev I."/>
        </authorList>
    </citation>
    <scope>NUCLEOTIDE SEQUENCE</scope>
    <source>
        <strain evidence="2">Tuck. ex Michener</strain>
    </source>
</reference>
<feature type="coiled-coil region" evidence="1">
    <location>
        <begin position="310"/>
        <end position="337"/>
    </location>
</feature>
<accession>A0A6A6GTH8</accession>
<gene>
    <name evidence="2" type="ORF">EV356DRAFT_537536</name>
</gene>
<dbReference type="Proteomes" id="UP000800092">
    <property type="component" value="Unassembled WGS sequence"/>
</dbReference>
<dbReference type="EMBL" id="ML991876">
    <property type="protein sequence ID" value="KAF2229084.1"/>
    <property type="molecule type" value="Genomic_DNA"/>
</dbReference>
<sequence length="480" mass="54285">MDQFRQAYNWLEQQVLDMVQCPRDLDEAAIANADAVAISAADELAARKQGPEPSEQNGRALLLDTSRQLSPRISRLEPECRDSKPTIRIAESMSSNLSNSQWHVQSGSVNMDERDISDTGEQVAIVNKNGKEAHALLLTSELLDTLRTNIEISRTTDGLDKKVRDLENALGSARAELAQIDMSLADLFGQKSAPGQYISSNGIDRQTEELNAKKDDLSRSIEKLQRILDAYQCEQYSTDFARKTYGQAFLDMLEKPLNQSGLLNTIERPREPSNPESIPVQLDHDQPLKETYSYMDFSAAGWEENSVSPSEEERLNLRQLIEEKENKIAECRHHLENFRMIYDRNLSNFLSDRANGVHNDSRTQFDHYHFTLKSQITRQLIEAEADLRTAKEQAREVGIAHAFDEESVFQSNINDGYAESFEEDMIHTAPRADIQAWQEDIPDEAYENGVVISVPNFSVDEWETESVEIGDSINCVGHEG</sequence>
<keyword evidence="1" id="KW-0175">Coiled coil</keyword>
<feature type="coiled-coil region" evidence="1">
    <location>
        <begin position="203"/>
        <end position="234"/>
    </location>
</feature>
<evidence type="ECO:0000313" key="3">
    <source>
        <dbReference type="Proteomes" id="UP000800092"/>
    </source>
</evidence>
<proteinExistence type="predicted"/>
<evidence type="ECO:0000256" key="1">
    <source>
        <dbReference type="SAM" id="Coils"/>
    </source>
</evidence>